<dbReference type="GO" id="GO:0003677">
    <property type="term" value="F:DNA binding"/>
    <property type="evidence" value="ECO:0007669"/>
    <property type="project" value="UniProtKB-KW"/>
</dbReference>
<comment type="similarity">
    <text evidence="1">Belongs to the 'phage' integrase family.</text>
</comment>
<evidence type="ECO:0000259" key="4">
    <source>
        <dbReference type="PROSITE" id="PS51898"/>
    </source>
</evidence>
<dbReference type="InterPro" id="IPR050090">
    <property type="entry name" value="Tyrosine_recombinase_XerCD"/>
</dbReference>
<protein>
    <submittedName>
        <fullName evidence="5">Tyrosine-type recombinase/integrase</fullName>
    </submittedName>
</protein>
<keyword evidence="6" id="KW-1185">Reference proteome</keyword>
<dbReference type="PANTHER" id="PTHR30349:SF64">
    <property type="entry name" value="PROPHAGE INTEGRASE INTD-RELATED"/>
    <property type="match status" value="1"/>
</dbReference>
<dbReference type="Gene3D" id="1.10.150.130">
    <property type="match status" value="1"/>
</dbReference>
<dbReference type="Pfam" id="PF00589">
    <property type="entry name" value="Phage_integrase"/>
    <property type="match status" value="1"/>
</dbReference>
<dbReference type="InterPro" id="IPR011010">
    <property type="entry name" value="DNA_brk_join_enz"/>
</dbReference>
<evidence type="ECO:0000313" key="6">
    <source>
        <dbReference type="Proteomes" id="UP000664034"/>
    </source>
</evidence>
<reference evidence="5" key="1">
    <citation type="submission" date="2021-03" db="EMBL/GenBank/DDBJ databases">
        <title>Fibrella sp. HMF5335 genome sequencing and assembly.</title>
        <authorList>
            <person name="Kang H."/>
            <person name="Kim H."/>
            <person name="Bae S."/>
            <person name="Joh K."/>
        </authorList>
    </citation>
    <scope>NUCLEOTIDE SEQUENCE</scope>
    <source>
        <strain evidence="5">HMF5335</strain>
    </source>
</reference>
<evidence type="ECO:0000256" key="1">
    <source>
        <dbReference type="ARBA" id="ARBA00008857"/>
    </source>
</evidence>
<feature type="domain" description="Tyr recombinase" evidence="4">
    <location>
        <begin position="269"/>
        <end position="466"/>
    </location>
</feature>
<proteinExistence type="inferred from homology"/>
<organism evidence="5 6">
    <name type="scientific">Fibrella rubiginis</name>
    <dbReference type="NCBI Taxonomy" id="2817060"/>
    <lineage>
        <taxon>Bacteria</taxon>
        <taxon>Pseudomonadati</taxon>
        <taxon>Bacteroidota</taxon>
        <taxon>Cytophagia</taxon>
        <taxon>Cytophagales</taxon>
        <taxon>Spirosomataceae</taxon>
        <taxon>Fibrella</taxon>
    </lineage>
</organism>
<dbReference type="SUPFAM" id="SSF56349">
    <property type="entry name" value="DNA breaking-rejoining enzymes"/>
    <property type="match status" value="1"/>
</dbReference>
<sequence length="468" mass="53109">MIKVTFSLFFDKRASKEGEGVIKWLICQDRKQRLFSTGRKITLSEWAFLQDSKNKLDNRIKDENKIRLWHECYGDTYLDDFGKTHTSYLKRAQLVIGQLGDRFTFDAFVEALTNWGKEESKPVEQTDLIASLFAKATSMINSGRLGNAINYELAAKSLRRFVDSFTDEERKEFLGIPVPRRLSQPRPAASLQFSHLTSHFLATYEQWMLSCGKAPQSKLKSATGASLTTVGIYLRHVRAVVNDAIQAGIMSHETYPFGRNRYVIPAGANVKKALPKAAIEQIKAYKPILGTMEHRSHDLWLFSYFCNGANLTDLCHLTWGRVDLKGKKLTFIRQKTARSKKQNQTPVVAHLRPETIAIIERWGTSIRHANGYVFPFLNTAMTDHQKRQAVHQTVKMTNKWMKKIAEQLGIEGDVNTYSARHSFATNLLKGNASLAFISKSLGHTNIKTTESYLGSFDDDEAKEFLSAL</sequence>
<dbReference type="InterPro" id="IPR002104">
    <property type="entry name" value="Integrase_catalytic"/>
</dbReference>
<evidence type="ECO:0000256" key="2">
    <source>
        <dbReference type="ARBA" id="ARBA00023125"/>
    </source>
</evidence>
<dbReference type="InterPro" id="IPR013762">
    <property type="entry name" value="Integrase-like_cat_sf"/>
</dbReference>
<dbReference type="InterPro" id="IPR025269">
    <property type="entry name" value="SAM-like_dom"/>
</dbReference>
<dbReference type="RefSeq" id="WP_207366231.1">
    <property type="nucleotide sequence ID" value="NZ_JAFMYV010000010.1"/>
</dbReference>
<keyword evidence="3" id="KW-0233">DNA recombination</keyword>
<dbReference type="GO" id="GO:0006310">
    <property type="term" value="P:DNA recombination"/>
    <property type="evidence" value="ECO:0007669"/>
    <property type="project" value="UniProtKB-KW"/>
</dbReference>
<dbReference type="Pfam" id="PF13102">
    <property type="entry name" value="Phage_int_SAM_5"/>
    <property type="match status" value="1"/>
</dbReference>
<keyword evidence="2" id="KW-0238">DNA-binding</keyword>
<dbReference type="EMBL" id="JAFMYV010000010">
    <property type="protein sequence ID" value="MBO0938702.1"/>
    <property type="molecule type" value="Genomic_DNA"/>
</dbReference>
<dbReference type="Gene3D" id="1.10.443.10">
    <property type="entry name" value="Intergrase catalytic core"/>
    <property type="match status" value="1"/>
</dbReference>
<gene>
    <name evidence="5" type="ORF">J2I47_19280</name>
</gene>
<dbReference type="PROSITE" id="PS51898">
    <property type="entry name" value="TYR_RECOMBINASE"/>
    <property type="match status" value="1"/>
</dbReference>
<evidence type="ECO:0000256" key="3">
    <source>
        <dbReference type="ARBA" id="ARBA00023172"/>
    </source>
</evidence>
<dbReference type="InterPro" id="IPR010998">
    <property type="entry name" value="Integrase_recombinase_N"/>
</dbReference>
<dbReference type="PANTHER" id="PTHR30349">
    <property type="entry name" value="PHAGE INTEGRASE-RELATED"/>
    <property type="match status" value="1"/>
</dbReference>
<comment type="caution">
    <text evidence="5">The sequence shown here is derived from an EMBL/GenBank/DDBJ whole genome shotgun (WGS) entry which is preliminary data.</text>
</comment>
<evidence type="ECO:0000313" key="5">
    <source>
        <dbReference type="EMBL" id="MBO0938702.1"/>
    </source>
</evidence>
<dbReference type="AlphaFoldDB" id="A0A939GLN6"/>
<name>A0A939GLN6_9BACT</name>
<dbReference type="GO" id="GO:0015074">
    <property type="term" value="P:DNA integration"/>
    <property type="evidence" value="ECO:0007669"/>
    <property type="project" value="InterPro"/>
</dbReference>
<dbReference type="Proteomes" id="UP000664034">
    <property type="component" value="Unassembled WGS sequence"/>
</dbReference>
<accession>A0A939GLN6</accession>